<keyword evidence="3 6" id="KW-0812">Transmembrane</keyword>
<dbReference type="PROSITE" id="PS51257">
    <property type="entry name" value="PROKAR_LIPOPROTEIN"/>
    <property type="match status" value="1"/>
</dbReference>
<evidence type="ECO:0000256" key="3">
    <source>
        <dbReference type="ARBA" id="ARBA00022692"/>
    </source>
</evidence>
<accession>W2V034</accession>
<feature type="domain" description="ComEC/Rec2-related protein" evidence="7">
    <location>
        <begin position="216"/>
        <end position="488"/>
    </location>
</feature>
<evidence type="ECO:0000259" key="8">
    <source>
        <dbReference type="Pfam" id="PF13567"/>
    </source>
</evidence>
<evidence type="ECO:0000256" key="2">
    <source>
        <dbReference type="ARBA" id="ARBA00022475"/>
    </source>
</evidence>
<dbReference type="Proteomes" id="UP000018951">
    <property type="component" value="Unassembled WGS sequence"/>
</dbReference>
<dbReference type="PANTHER" id="PTHR30619">
    <property type="entry name" value="DNA INTERNALIZATION/COMPETENCE PROTEIN COMEC/REC2"/>
    <property type="match status" value="1"/>
</dbReference>
<proteinExistence type="predicted"/>
<dbReference type="EMBL" id="AXCJ01000005">
    <property type="protein sequence ID" value="ETO91475.1"/>
    <property type="molecule type" value="Genomic_DNA"/>
</dbReference>
<reference evidence="9 10" key="1">
    <citation type="journal article" date="2013" name="PLoS ONE">
        <title>Bacterial endosymbiosis in a chordate host: long-term co-evolution and conservation of secondary metabolism.</title>
        <authorList>
            <person name="Kwan J.C."/>
            <person name="Schmidt E.W."/>
        </authorList>
    </citation>
    <scope>NUCLEOTIDE SEQUENCE [LARGE SCALE GENOMIC DNA]</scope>
    <source>
        <strain evidence="10">L6</strain>
    </source>
</reference>
<evidence type="ECO:0000256" key="6">
    <source>
        <dbReference type="SAM" id="Phobius"/>
    </source>
</evidence>
<dbReference type="PANTHER" id="PTHR30619:SF1">
    <property type="entry name" value="RECOMBINATION PROTEIN 2"/>
    <property type="match status" value="1"/>
</dbReference>
<name>W2V034_9RICK</name>
<feature type="transmembrane region" description="Helical" evidence="6">
    <location>
        <begin position="264"/>
        <end position="290"/>
    </location>
</feature>
<dbReference type="InterPro" id="IPR052159">
    <property type="entry name" value="Competence_DNA_uptake"/>
</dbReference>
<feature type="domain" description="DUF4131" evidence="8">
    <location>
        <begin position="37"/>
        <end position="175"/>
    </location>
</feature>
<feature type="transmembrane region" description="Helical" evidence="6">
    <location>
        <begin position="437"/>
        <end position="457"/>
    </location>
</feature>
<protein>
    <submittedName>
        <fullName evidence="9">ComEC/Rec2-related domain protein</fullName>
    </submittedName>
</protein>
<keyword evidence="2" id="KW-1003">Cell membrane</keyword>
<dbReference type="STRING" id="1401685.P857_390"/>
<feature type="transmembrane region" description="Helical" evidence="6">
    <location>
        <begin position="56"/>
        <end position="75"/>
    </location>
</feature>
<feature type="transmembrane region" description="Helical" evidence="6">
    <location>
        <begin position="409"/>
        <end position="430"/>
    </location>
</feature>
<dbReference type="NCBIfam" id="TIGR00360">
    <property type="entry name" value="ComEC_N-term"/>
    <property type="match status" value="1"/>
</dbReference>
<dbReference type="GO" id="GO:0005886">
    <property type="term" value="C:plasma membrane"/>
    <property type="evidence" value="ECO:0007669"/>
    <property type="project" value="UniProtKB-SubCell"/>
</dbReference>
<evidence type="ECO:0000313" key="9">
    <source>
        <dbReference type="EMBL" id="ETO91475.1"/>
    </source>
</evidence>
<dbReference type="InterPro" id="IPR004477">
    <property type="entry name" value="ComEC_N"/>
</dbReference>
<feature type="transmembrane region" description="Helical" evidence="6">
    <location>
        <begin position="494"/>
        <end position="514"/>
    </location>
</feature>
<evidence type="ECO:0000313" key="10">
    <source>
        <dbReference type="Proteomes" id="UP000018951"/>
    </source>
</evidence>
<feature type="transmembrane region" description="Helical" evidence="6">
    <location>
        <begin position="12"/>
        <end position="27"/>
    </location>
</feature>
<comment type="subcellular location">
    <subcellularLocation>
        <location evidence="1">Cell membrane</location>
        <topology evidence="1">Multi-pass membrane protein</topology>
    </subcellularLocation>
</comment>
<organism evidence="9 10">
    <name type="scientific">Candidatus Xenolissoclinum pacificiensis L6</name>
    <dbReference type="NCBI Taxonomy" id="1401685"/>
    <lineage>
        <taxon>Bacteria</taxon>
        <taxon>Pseudomonadati</taxon>
        <taxon>Pseudomonadota</taxon>
        <taxon>Alphaproteobacteria</taxon>
        <taxon>Rickettsiales</taxon>
        <taxon>Anaplasmataceae</taxon>
        <taxon>Candidatus Xenolissoclinum</taxon>
    </lineage>
</organism>
<feature type="transmembrane region" description="Helical" evidence="6">
    <location>
        <begin position="469"/>
        <end position="487"/>
    </location>
</feature>
<evidence type="ECO:0000256" key="4">
    <source>
        <dbReference type="ARBA" id="ARBA00022989"/>
    </source>
</evidence>
<evidence type="ECO:0000256" key="1">
    <source>
        <dbReference type="ARBA" id="ARBA00004651"/>
    </source>
</evidence>
<feature type="transmembrane region" description="Helical" evidence="6">
    <location>
        <begin position="379"/>
        <end position="397"/>
    </location>
</feature>
<dbReference type="Pfam" id="PF13567">
    <property type="entry name" value="DUF4131"/>
    <property type="match status" value="1"/>
</dbReference>
<feature type="transmembrane region" description="Helical" evidence="6">
    <location>
        <begin position="33"/>
        <end position="49"/>
    </location>
</feature>
<evidence type="ECO:0000259" key="7">
    <source>
        <dbReference type="Pfam" id="PF03772"/>
    </source>
</evidence>
<keyword evidence="4 6" id="KW-1133">Transmembrane helix</keyword>
<dbReference type="AlphaFoldDB" id="W2V034"/>
<evidence type="ECO:0000256" key="5">
    <source>
        <dbReference type="ARBA" id="ARBA00023136"/>
    </source>
</evidence>
<sequence>MKLYQRHHLRKWCPIYLIIGISCFFGLTKDPPAQAIIYLITICIFIIPFETKNKITYKICTALFFIILGFCIAFFRTYTSTYYSMESSYHGNTYGVVKSIKKYEKKYSITIFNNKRKYNIKLSTLSIPDNLEVGDFIVVKAFLNIPQGPSHPNDYDFQRFAYFNNIGAIGKTTGTIHIIKKQNKKFFIENIRLKLYNHILSINHDNQIGEIISAIIIGKKYAIPQNILETFQHAGISHILAISGLHFVIVYQIIFLLVSKTLSIFTTIALNINIIKISTAITVIFGLAYLLLSGISISAQRAFLMILYFGITKIIDRNYNSKYSLASVATLLLIYRPEYILLPSFQMSFTAVMVLCSIRFSKDDKFTSLPVTKHIFNNMYSSCVVTLSLIPFTIYNFNSCSLASIVSNLFVIPILTFAIMPLSVLLLVFIKTPLGIWINKILSLSITLIIKVATYSAKLPFANITLKSMPSFIVLLLFLGIVSLCLIDRKKYGIFLLLIGIGLYMCYSTPSILINKKNVMIKHNNNDLFLIKNKKRLSYMEKSWLKHNGSTKYENTHIPKHLHQYHKNYSYHNIFFVYSPNTYIDQCSQYDWILLMNKHASINCSKNIIDIDNDSYFIKYGKLSCSNRHRIWNNHNITHKYHA</sequence>
<gene>
    <name evidence="9" type="ORF">P857_390</name>
</gene>
<keyword evidence="5 6" id="KW-0472">Membrane</keyword>
<feature type="transmembrane region" description="Helical" evidence="6">
    <location>
        <begin position="339"/>
        <end position="358"/>
    </location>
</feature>
<comment type="caution">
    <text evidence="9">The sequence shown here is derived from an EMBL/GenBank/DDBJ whole genome shotgun (WGS) entry which is preliminary data.</text>
</comment>
<dbReference type="InterPro" id="IPR025405">
    <property type="entry name" value="DUF4131"/>
</dbReference>
<keyword evidence="10" id="KW-1185">Reference proteome</keyword>
<dbReference type="Pfam" id="PF03772">
    <property type="entry name" value="Competence"/>
    <property type="match status" value="1"/>
</dbReference>